<reference evidence="1" key="1">
    <citation type="submission" date="2021-09" db="EMBL/GenBank/DDBJ databases">
        <title>The genome of Mauremys mutica provides insights into the evolution of semi-aquatic lifestyle.</title>
        <authorList>
            <person name="Gong S."/>
            <person name="Gao Y."/>
        </authorList>
    </citation>
    <scope>NUCLEOTIDE SEQUENCE</scope>
    <source>
        <strain evidence="1">MM-2020</strain>
        <tissue evidence="1">Muscle</tissue>
    </source>
</reference>
<sequence length="124" mass="14219">MRGRYHFDTSMVKAVQLLPENKPIDNLQGTDIQKLVTRGALNLRGKKSSPLVQSFMELNIVKRHGAGKWHYVLVMTSVGGFKVNNSQCQKERNTQFERLLVWKIYLRSALLMASQALIHCFNTE</sequence>
<dbReference type="EMBL" id="JAHDVG010000473">
    <property type="protein sequence ID" value="KAH1178736.1"/>
    <property type="molecule type" value="Genomic_DNA"/>
</dbReference>
<dbReference type="Proteomes" id="UP000827986">
    <property type="component" value="Unassembled WGS sequence"/>
</dbReference>
<accession>A0A9D3XFJ6</accession>
<organism evidence="1 2">
    <name type="scientific">Mauremys mutica</name>
    <name type="common">yellowpond turtle</name>
    <dbReference type="NCBI Taxonomy" id="74926"/>
    <lineage>
        <taxon>Eukaryota</taxon>
        <taxon>Metazoa</taxon>
        <taxon>Chordata</taxon>
        <taxon>Craniata</taxon>
        <taxon>Vertebrata</taxon>
        <taxon>Euteleostomi</taxon>
        <taxon>Archelosauria</taxon>
        <taxon>Testudinata</taxon>
        <taxon>Testudines</taxon>
        <taxon>Cryptodira</taxon>
        <taxon>Durocryptodira</taxon>
        <taxon>Testudinoidea</taxon>
        <taxon>Geoemydidae</taxon>
        <taxon>Geoemydinae</taxon>
        <taxon>Mauremys</taxon>
    </lineage>
</organism>
<dbReference type="AlphaFoldDB" id="A0A9D3XFJ6"/>
<proteinExistence type="predicted"/>
<evidence type="ECO:0000313" key="1">
    <source>
        <dbReference type="EMBL" id="KAH1178736.1"/>
    </source>
</evidence>
<comment type="caution">
    <text evidence="1">The sequence shown here is derived from an EMBL/GenBank/DDBJ whole genome shotgun (WGS) entry which is preliminary data.</text>
</comment>
<keyword evidence="2" id="KW-1185">Reference proteome</keyword>
<name>A0A9D3XFJ6_9SAUR</name>
<evidence type="ECO:0000313" key="2">
    <source>
        <dbReference type="Proteomes" id="UP000827986"/>
    </source>
</evidence>
<gene>
    <name evidence="1" type="ORF">KIL84_000067</name>
</gene>
<protein>
    <submittedName>
        <fullName evidence="1">Uncharacterized protein</fullName>
    </submittedName>
</protein>